<feature type="signal peptide" evidence="2">
    <location>
        <begin position="1"/>
        <end position="20"/>
    </location>
</feature>
<evidence type="ECO:0000313" key="3">
    <source>
        <dbReference type="EMBL" id="KNF01974.1"/>
    </source>
</evidence>
<evidence type="ECO:0000313" key="4">
    <source>
        <dbReference type="Proteomes" id="UP000054564"/>
    </source>
</evidence>
<gene>
    <name evidence="3" type="ORF">PSTG_04798</name>
</gene>
<keyword evidence="2" id="KW-0732">Signal</keyword>
<dbReference type="AlphaFoldDB" id="A0A0L0VRU0"/>
<feature type="chain" id="PRO_5005550385" evidence="2">
    <location>
        <begin position="21"/>
        <end position="683"/>
    </location>
</feature>
<feature type="compositionally biased region" description="Polar residues" evidence="1">
    <location>
        <begin position="181"/>
        <end position="191"/>
    </location>
</feature>
<dbReference type="EMBL" id="AJIL01000026">
    <property type="protein sequence ID" value="KNF01974.1"/>
    <property type="molecule type" value="Genomic_DNA"/>
</dbReference>
<evidence type="ECO:0000256" key="1">
    <source>
        <dbReference type="SAM" id="MobiDB-lite"/>
    </source>
</evidence>
<organism evidence="3 4">
    <name type="scientific">Puccinia striiformis f. sp. tritici PST-78</name>
    <dbReference type="NCBI Taxonomy" id="1165861"/>
    <lineage>
        <taxon>Eukaryota</taxon>
        <taxon>Fungi</taxon>
        <taxon>Dikarya</taxon>
        <taxon>Basidiomycota</taxon>
        <taxon>Pucciniomycotina</taxon>
        <taxon>Pucciniomycetes</taxon>
        <taxon>Pucciniales</taxon>
        <taxon>Pucciniaceae</taxon>
        <taxon>Puccinia</taxon>
    </lineage>
</organism>
<proteinExistence type="predicted"/>
<reference evidence="4" key="1">
    <citation type="submission" date="2014-03" db="EMBL/GenBank/DDBJ databases">
        <title>The Genome Sequence of Puccinia striiformis f. sp. tritici PST-78.</title>
        <authorList>
            <consortium name="The Broad Institute Genome Sequencing Platform"/>
            <person name="Cuomo C."/>
            <person name="Hulbert S."/>
            <person name="Chen X."/>
            <person name="Walker B."/>
            <person name="Young S.K."/>
            <person name="Zeng Q."/>
            <person name="Gargeya S."/>
            <person name="Fitzgerald M."/>
            <person name="Haas B."/>
            <person name="Abouelleil A."/>
            <person name="Alvarado L."/>
            <person name="Arachchi H.M."/>
            <person name="Berlin A.M."/>
            <person name="Chapman S.B."/>
            <person name="Goldberg J."/>
            <person name="Griggs A."/>
            <person name="Gujja S."/>
            <person name="Hansen M."/>
            <person name="Howarth C."/>
            <person name="Imamovic A."/>
            <person name="Larimer J."/>
            <person name="McCowan C."/>
            <person name="Montmayeur A."/>
            <person name="Murphy C."/>
            <person name="Neiman D."/>
            <person name="Pearson M."/>
            <person name="Priest M."/>
            <person name="Roberts A."/>
            <person name="Saif S."/>
            <person name="Shea T."/>
            <person name="Sisk P."/>
            <person name="Sykes S."/>
            <person name="Wortman J."/>
            <person name="Nusbaum C."/>
            <person name="Birren B."/>
        </authorList>
    </citation>
    <scope>NUCLEOTIDE SEQUENCE [LARGE SCALE GENOMIC DNA]</scope>
    <source>
        <strain evidence="4">race PST-78</strain>
    </source>
</reference>
<dbReference type="Proteomes" id="UP000054564">
    <property type="component" value="Unassembled WGS sequence"/>
</dbReference>
<keyword evidence="4" id="KW-1185">Reference proteome</keyword>
<feature type="compositionally biased region" description="Low complexity" evidence="1">
    <location>
        <begin position="216"/>
        <end position="227"/>
    </location>
</feature>
<dbReference type="OrthoDB" id="2497097at2759"/>
<accession>A0A0L0VRU0</accession>
<feature type="region of interest" description="Disordered" evidence="1">
    <location>
        <begin position="181"/>
        <end position="227"/>
    </location>
</feature>
<evidence type="ECO:0000256" key="2">
    <source>
        <dbReference type="SAM" id="SignalP"/>
    </source>
</evidence>
<protein>
    <submittedName>
        <fullName evidence="3">Uncharacterized protein</fullName>
    </submittedName>
</protein>
<sequence>MQSRHPLHLSLWSLTAFSAATNLSDLEFTQLDQGPFAATSRPPLWALFTDRAERLAPDGSTSKIHSLPTPSLPEQDLLERSAVSSTAHVPSTIHFEPLVDAQASASRKMRYDQGKTLPLPTTPIYYEFMPGSSHLPGTGTPVWNQPSLSRPIANMVHNPSPVQAPIPLDNLGLPMLNTHSQVNQGSGQPSHFNEGRPLKRKFSGSVEVNRTPVKKSSGSPPRSPRSGAVQISVPIIYRYYRALEQKLHSNDFKVWGVPWQNIHRTLPIGYMMRPNKPGARIMRIIDKSRMKTQPWRVIKPLYKGLIYRIYDTHLERSNNPTEHLMHVRNIFNRINNEIFSPENGVPLLGFSYPTAKGWKADFYETKLGYMQEKISTYLSGETKDQLFSLASELIQTYYRDLERNTPALKSYLEKPIEIDAPDEVPMEPHFRARFEFIFDLAGGHGHFQEFLNRGGDSWVPNHPRYTLSIESFTNFGREFRMSQQKTHRTNPRTDHASLSIALLLHKKVETTGSMRVLDTTKNRPYGIGPFIAVMNHLIKSVEFFHVAILNQLQITRKESSQRELDLLSWIGKEITQPKDSYPVFGTIQEDMESTNLEARMLGGDKLFGPVQLKLIKYFNTSQLAKSLFPETRHTASFLIATWYQIYHTREFNNFFFTHFLCENLEEAEARKSHLLRPFHHQGN</sequence>
<comment type="caution">
    <text evidence="3">The sequence shown here is derived from an EMBL/GenBank/DDBJ whole genome shotgun (WGS) entry which is preliminary data.</text>
</comment>
<name>A0A0L0VRU0_9BASI</name>